<sequence>MESTKSTKNLVYISAALIGAGLIIYGAFYYTNIETTSKQEAQVLPVAKNDGSADTKTAQAFKEVVLGDEKAPVTMIEYASYLCGHCVTFSRNTFPKIEENYIKTGRVKFIYRPFPPLEIGMALVCAQEQNKFWEYNHEAYNSQIGSPDDLKTIASKVGADADKFNKCFDSEEYKSIAENWYKEAQDAGVEGTPTFFINDKKIVGDLPYEDFQKAIDEELAK</sequence>
<dbReference type="PANTHER" id="PTHR13887:SF14">
    <property type="entry name" value="DISULFIDE BOND FORMATION PROTEIN D"/>
    <property type="match status" value="1"/>
</dbReference>
<dbReference type="Gene3D" id="3.40.30.10">
    <property type="entry name" value="Glutaredoxin"/>
    <property type="match status" value="1"/>
</dbReference>
<comment type="similarity">
    <text evidence="1">Belongs to the thioredoxin family. DsbA subfamily.</text>
</comment>
<keyword evidence="5" id="KW-0676">Redox-active center</keyword>
<keyword evidence="6" id="KW-0812">Transmembrane</keyword>
<dbReference type="GO" id="GO:0016491">
    <property type="term" value="F:oxidoreductase activity"/>
    <property type="evidence" value="ECO:0007669"/>
    <property type="project" value="UniProtKB-KW"/>
</dbReference>
<dbReference type="EMBL" id="PCVN01000118">
    <property type="protein sequence ID" value="PIQ74018.1"/>
    <property type="molecule type" value="Genomic_DNA"/>
</dbReference>
<feature type="transmembrane region" description="Helical" evidence="6">
    <location>
        <begin position="12"/>
        <end position="30"/>
    </location>
</feature>
<keyword evidence="6" id="KW-0472">Membrane</keyword>
<keyword evidence="2" id="KW-0732">Signal</keyword>
<evidence type="ECO:0000256" key="3">
    <source>
        <dbReference type="ARBA" id="ARBA00023002"/>
    </source>
</evidence>
<evidence type="ECO:0000256" key="4">
    <source>
        <dbReference type="ARBA" id="ARBA00023157"/>
    </source>
</evidence>
<evidence type="ECO:0000259" key="7">
    <source>
        <dbReference type="PROSITE" id="PS51352"/>
    </source>
</evidence>
<feature type="domain" description="Thioredoxin" evidence="7">
    <location>
        <begin position="33"/>
        <end position="220"/>
    </location>
</feature>
<comment type="caution">
    <text evidence="8">The sequence shown here is derived from an EMBL/GenBank/DDBJ whole genome shotgun (WGS) entry which is preliminary data.</text>
</comment>
<dbReference type="Proteomes" id="UP000231550">
    <property type="component" value="Unassembled WGS sequence"/>
</dbReference>
<gene>
    <name evidence="8" type="ORF">COV85_04375</name>
</gene>
<evidence type="ECO:0000256" key="6">
    <source>
        <dbReference type="SAM" id="Phobius"/>
    </source>
</evidence>
<dbReference type="PANTHER" id="PTHR13887">
    <property type="entry name" value="GLUTATHIONE S-TRANSFERASE KAPPA"/>
    <property type="match status" value="1"/>
</dbReference>
<protein>
    <recommendedName>
        <fullName evidence="7">Thioredoxin domain-containing protein</fullName>
    </recommendedName>
</protein>
<keyword evidence="3" id="KW-0560">Oxidoreductase</keyword>
<organism evidence="8 9">
    <name type="scientific">Candidatus Portnoybacteria bacterium CG11_big_fil_rev_8_21_14_0_20_44_10</name>
    <dbReference type="NCBI Taxonomy" id="1974818"/>
    <lineage>
        <taxon>Bacteria</taxon>
        <taxon>Candidatus Portnoyibacteriota</taxon>
    </lineage>
</organism>
<evidence type="ECO:0000256" key="2">
    <source>
        <dbReference type="ARBA" id="ARBA00022729"/>
    </source>
</evidence>
<evidence type="ECO:0000256" key="1">
    <source>
        <dbReference type="ARBA" id="ARBA00005791"/>
    </source>
</evidence>
<dbReference type="PROSITE" id="PS51352">
    <property type="entry name" value="THIOREDOXIN_2"/>
    <property type="match status" value="1"/>
</dbReference>
<evidence type="ECO:0000313" key="8">
    <source>
        <dbReference type="EMBL" id="PIQ74018.1"/>
    </source>
</evidence>
<keyword evidence="6" id="KW-1133">Transmembrane helix</keyword>
<reference evidence="8 9" key="1">
    <citation type="submission" date="2017-09" db="EMBL/GenBank/DDBJ databases">
        <title>Depth-based differentiation of microbial function through sediment-hosted aquifers and enrichment of novel symbionts in the deep terrestrial subsurface.</title>
        <authorList>
            <person name="Probst A.J."/>
            <person name="Ladd B."/>
            <person name="Jarett J.K."/>
            <person name="Geller-Mcgrath D.E."/>
            <person name="Sieber C.M."/>
            <person name="Emerson J.B."/>
            <person name="Anantharaman K."/>
            <person name="Thomas B.C."/>
            <person name="Malmstrom R."/>
            <person name="Stieglmeier M."/>
            <person name="Klingl A."/>
            <person name="Woyke T."/>
            <person name="Ryan C.M."/>
            <person name="Banfield J.F."/>
        </authorList>
    </citation>
    <scope>NUCLEOTIDE SEQUENCE [LARGE SCALE GENOMIC DNA]</scope>
    <source>
        <strain evidence="8">CG11_big_fil_rev_8_21_14_0_20_44_10</strain>
    </source>
</reference>
<proteinExistence type="inferred from homology"/>
<dbReference type="InterPro" id="IPR013766">
    <property type="entry name" value="Thioredoxin_domain"/>
</dbReference>
<evidence type="ECO:0000313" key="9">
    <source>
        <dbReference type="Proteomes" id="UP000231550"/>
    </source>
</evidence>
<keyword evidence="4" id="KW-1015">Disulfide bond</keyword>
<dbReference type="InterPro" id="IPR036249">
    <property type="entry name" value="Thioredoxin-like_sf"/>
</dbReference>
<dbReference type="Pfam" id="PF13462">
    <property type="entry name" value="Thioredoxin_4"/>
    <property type="match status" value="1"/>
</dbReference>
<dbReference type="SUPFAM" id="SSF52833">
    <property type="entry name" value="Thioredoxin-like"/>
    <property type="match status" value="1"/>
</dbReference>
<dbReference type="InterPro" id="IPR012336">
    <property type="entry name" value="Thioredoxin-like_fold"/>
</dbReference>
<name>A0A2H0KPC4_9BACT</name>
<accession>A0A2H0KPC4</accession>
<dbReference type="AlphaFoldDB" id="A0A2H0KPC4"/>
<evidence type="ECO:0000256" key="5">
    <source>
        <dbReference type="ARBA" id="ARBA00023284"/>
    </source>
</evidence>